<keyword evidence="3" id="KW-1185">Reference proteome</keyword>
<dbReference type="OMA" id="CYIGHEL"/>
<name>A0A8D0L4U9_SPHPU</name>
<organism evidence="2 3">
    <name type="scientific">Sphenodon punctatus</name>
    <name type="common">Tuatara</name>
    <name type="synonym">Hatteria punctata</name>
    <dbReference type="NCBI Taxonomy" id="8508"/>
    <lineage>
        <taxon>Eukaryota</taxon>
        <taxon>Metazoa</taxon>
        <taxon>Chordata</taxon>
        <taxon>Craniata</taxon>
        <taxon>Vertebrata</taxon>
        <taxon>Euteleostomi</taxon>
        <taxon>Lepidosauria</taxon>
        <taxon>Sphenodontia</taxon>
        <taxon>Sphenodontidae</taxon>
        <taxon>Sphenodon</taxon>
    </lineage>
</organism>
<dbReference type="Pfam" id="PF07686">
    <property type="entry name" value="V-set"/>
    <property type="match status" value="1"/>
</dbReference>
<dbReference type="Proteomes" id="UP000694392">
    <property type="component" value="Unplaced"/>
</dbReference>
<dbReference type="PANTHER" id="PTHR23267">
    <property type="entry name" value="IMMUNOGLOBULIN LIGHT CHAIN"/>
    <property type="match status" value="1"/>
</dbReference>
<dbReference type="InterPro" id="IPR013783">
    <property type="entry name" value="Ig-like_fold"/>
</dbReference>
<dbReference type="InterPro" id="IPR007110">
    <property type="entry name" value="Ig-like_dom"/>
</dbReference>
<dbReference type="AlphaFoldDB" id="A0A8D0L4U9"/>
<evidence type="ECO:0000313" key="3">
    <source>
        <dbReference type="Proteomes" id="UP000694392"/>
    </source>
</evidence>
<reference evidence="2" key="1">
    <citation type="submission" date="2025-08" db="UniProtKB">
        <authorList>
            <consortium name="Ensembl"/>
        </authorList>
    </citation>
    <scope>IDENTIFICATION</scope>
</reference>
<reference evidence="2" key="2">
    <citation type="submission" date="2025-09" db="UniProtKB">
        <authorList>
            <consortium name="Ensembl"/>
        </authorList>
    </citation>
    <scope>IDENTIFICATION</scope>
</reference>
<dbReference type="SMART" id="SM00406">
    <property type="entry name" value="IGv"/>
    <property type="match status" value="1"/>
</dbReference>
<dbReference type="SUPFAM" id="SSF48726">
    <property type="entry name" value="Immunoglobulin"/>
    <property type="match status" value="1"/>
</dbReference>
<evidence type="ECO:0000313" key="2">
    <source>
        <dbReference type="Ensembl" id="ENSSPUP00000007707.1"/>
    </source>
</evidence>
<feature type="domain" description="Ig-like" evidence="1">
    <location>
        <begin position="2"/>
        <end position="88"/>
    </location>
</feature>
<protein>
    <recommendedName>
        <fullName evidence="1">Ig-like domain-containing protein</fullName>
    </recommendedName>
</protein>
<dbReference type="SMART" id="SM00409">
    <property type="entry name" value="IG"/>
    <property type="match status" value="1"/>
</dbReference>
<dbReference type="GeneTree" id="ENSGT00940000153770"/>
<dbReference type="FunFam" id="2.60.40.10:FF:001230">
    <property type="entry name" value="Immunoglobulin kappa variable 8-16"/>
    <property type="match status" value="1"/>
</dbReference>
<proteinExistence type="predicted"/>
<dbReference type="PROSITE" id="PS50835">
    <property type="entry name" value="IG_LIKE"/>
    <property type="match status" value="1"/>
</dbReference>
<dbReference type="Gene3D" id="2.60.40.10">
    <property type="entry name" value="Immunoglobulins"/>
    <property type="match status" value="1"/>
</dbReference>
<dbReference type="InterPro" id="IPR036179">
    <property type="entry name" value="Ig-like_dom_sf"/>
</dbReference>
<evidence type="ECO:0000259" key="1">
    <source>
        <dbReference type="PROSITE" id="PS50835"/>
    </source>
</evidence>
<accession>A0A8D0L4U9</accession>
<dbReference type="InterPro" id="IPR003599">
    <property type="entry name" value="Ig_sub"/>
</dbReference>
<dbReference type="InterPro" id="IPR050150">
    <property type="entry name" value="IgV_Light_Chain"/>
</dbReference>
<dbReference type="InterPro" id="IPR013106">
    <property type="entry name" value="Ig_V-set"/>
</dbReference>
<dbReference type="Ensembl" id="ENSSPUT00000008208.1">
    <property type="protein sequence ID" value="ENSSPUP00000007707.1"/>
    <property type="gene ID" value="ENSSPUG00000005962.1"/>
</dbReference>
<sequence length="153" mass="16553">ETVLTQTPDSLSVSPGDTVTLSCKASSTTGYLHWYQQKPGQAPKFLINQISNHPSGVADRCSGSGSGTDYTLRISRIEADDAGDYYCQQRGDLPPTVLQPCTTLDLVLSGMQNLVQRVTVAESLANSDHNIITFQIITGGRLVNKTNTITFNF</sequence>